<gene>
    <name evidence="2" type="ORF">TRUGW13939_05185</name>
</gene>
<dbReference type="Proteomes" id="UP000509510">
    <property type="component" value="Chromosome III"/>
</dbReference>
<feature type="compositionally biased region" description="Basic and acidic residues" evidence="1">
    <location>
        <begin position="351"/>
        <end position="375"/>
    </location>
</feature>
<dbReference type="KEGG" id="trg:TRUGW13939_05185"/>
<feature type="compositionally biased region" description="Polar residues" evidence="1">
    <location>
        <begin position="293"/>
        <end position="306"/>
    </location>
</feature>
<feature type="region of interest" description="Disordered" evidence="1">
    <location>
        <begin position="1"/>
        <end position="27"/>
    </location>
</feature>
<name>A0A7H8QVK9_TALRU</name>
<protein>
    <submittedName>
        <fullName evidence="2">Uncharacterized protein</fullName>
    </submittedName>
</protein>
<proteinExistence type="predicted"/>
<accession>A0A7H8QVK9</accession>
<feature type="compositionally biased region" description="Basic and acidic residues" evidence="1">
    <location>
        <begin position="212"/>
        <end position="223"/>
    </location>
</feature>
<dbReference type="GeneID" id="55992683"/>
<keyword evidence="3" id="KW-1185">Reference proteome</keyword>
<dbReference type="OrthoDB" id="4204700at2759"/>
<evidence type="ECO:0000256" key="1">
    <source>
        <dbReference type="SAM" id="MobiDB-lite"/>
    </source>
</evidence>
<feature type="compositionally biased region" description="Low complexity" evidence="1">
    <location>
        <begin position="378"/>
        <end position="389"/>
    </location>
</feature>
<organism evidence="2 3">
    <name type="scientific">Talaromyces rugulosus</name>
    <name type="common">Penicillium rugulosum</name>
    <dbReference type="NCBI Taxonomy" id="121627"/>
    <lineage>
        <taxon>Eukaryota</taxon>
        <taxon>Fungi</taxon>
        <taxon>Dikarya</taxon>
        <taxon>Ascomycota</taxon>
        <taxon>Pezizomycotina</taxon>
        <taxon>Eurotiomycetes</taxon>
        <taxon>Eurotiomycetidae</taxon>
        <taxon>Eurotiales</taxon>
        <taxon>Trichocomaceae</taxon>
        <taxon>Talaromyces</taxon>
        <taxon>Talaromyces sect. Islandici</taxon>
    </lineage>
</organism>
<dbReference type="AlphaFoldDB" id="A0A7H8QVK9"/>
<reference evidence="3" key="1">
    <citation type="submission" date="2020-06" db="EMBL/GenBank/DDBJ databases">
        <title>A chromosome-scale genome assembly of Talaromyces rugulosus W13939.</title>
        <authorList>
            <person name="Wang B."/>
            <person name="Guo L."/>
            <person name="Ye K."/>
            <person name="Wang L."/>
        </authorList>
    </citation>
    <scope>NUCLEOTIDE SEQUENCE [LARGE SCALE GENOMIC DNA]</scope>
    <source>
        <strain evidence="3">W13939</strain>
    </source>
</reference>
<dbReference type="EMBL" id="CP055900">
    <property type="protein sequence ID" value="QKX58064.1"/>
    <property type="molecule type" value="Genomic_DNA"/>
</dbReference>
<evidence type="ECO:0000313" key="3">
    <source>
        <dbReference type="Proteomes" id="UP000509510"/>
    </source>
</evidence>
<feature type="region of interest" description="Disordered" evidence="1">
    <location>
        <begin position="291"/>
        <end position="398"/>
    </location>
</feature>
<feature type="compositionally biased region" description="Polar residues" evidence="1">
    <location>
        <begin position="338"/>
        <end position="349"/>
    </location>
</feature>
<evidence type="ECO:0000313" key="2">
    <source>
        <dbReference type="EMBL" id="QKX58064.1"/>
    </source>
</evidence>
<sequence>MVLDDETLSQSPTNIETWDSPDPSSPQAALFPSKLDREYLRPPMAFYLYTRFLTPQLWEHRVLERVSKHLEMAKGILRRNPSQDEINAFVEHTSREVNMRGLGMPIGLSAGFIHTNLFLRKKLSIPRNVPVFQGIQQAMASVATADKRALVFQAAIRTSFWVLLSMGNFQGFATYQFTLGLSSDERLGSFREAVKKYTNARLQRLEGNSEQARQRHEGREAIRHNPPATAVAEEYPQPDYGRGRESTSSTSTSTSAPDNVWGGREQKQADFTDSFLQDDRSSTDDASPIAFELQTQQNTNKSTNSWERIRQERSQQQPQMTANSPAMWRGRAFKQVEQEQQSQNPTTDYATEEKSRQQERDAAQREFDQMMDAERQLSQGDSSGSSSGENSRKAGRRW</sequence>
<feature type="region of interest" description="Disordered" evidence="1">
    <location>
        <begin position="202"/>
        <end position="265"/>
    </location>
</feature>
<feature type="compositionally biased region" description="Polar residues" evidence="1">
    <location>
        <begin position="314"/>
        <end position="324"/>
    </location>
</feature>
<feature type="compositionally biased region" description="Polar residues" evidence="1">
    <location>
        <begin position="8"/>
        <end position="17"/>
    </location>
</feature>
<dbReference type="RefSeq" id="XP_035344242.1">
    <property type="nucleotide sequence ID" value="XM_035488349.1"/>
</dbReference>
<feature type="compositionally biased region" description="Low complexity" evidence="1">
    <location>
        <begin position="246"/>
        <end position="255"/>
    </location>
</feature>